<dbReference type="RefSeq" id="WP_152598596.1">
    <property type="nucleotide sequence ID" value="NZ_JDUW01000010.1"/>
</dbReference>
<dbReference type="GO" id="GO:0009036">
    <property type="term" value="F:type II site-specific deoxyribonuclease activity"/>
    <property type="evidence" value="ECO:0007669"/>
    <property type="project" value="UniProtKB-EC"/>
</dbReference>
<dbReference type="EMBL" id="JGZK01000002">
    <property type="protein sequence ID" value="KFI88075.1"/>
    <property type="molecule type" value="Genomic_DNA"/>
</dbReference>
<dbReference type="InterPro" id="IPR018579">
    <property type="entry name" value="Restrct_endonuc_II_LlaJI"/>
</dbReference>
<keyword evidence="2" id="KW-0378">Hydrolase</keyword>
<dbReference type="EC" id="3.1.21.4" evidence="2"/>
<dbReference type="Pfam" id="PF09563">
    <property type="entry name" value="RE_LlaJI"/>
    <property type="match status" value="1"/>
</dbReference>
<name>A0A087CXS5_9BIFI</name>
<gene>
    <name evidence="2" type="ORF">BREU_0863</name>
</gene>
<protein>
    <submittedName>
        <fullName evidence="2">Putative type II restriction-modification system restriction subunit</fullName>
        <ecNumber evidence="2">3.1.21.4</ecNumber>
    </submittedName>
</protein>
<dbReference type="eggNOG" id="ENOG502ZBUR">
    <property type="taxonomic scope" value="Bacteria"/>
</dbReference>
<sequence length="589" mass="66172">MTQLHRIIADCVFREQQPYTLAELCRARIAPPDGSTITAPAGSSGSDGSLLTLRDYLLSLRINNSPVFQQRAGNTPGISTADTYRFNFVGLLNVGQFMFLVLPKYYRGVTPDIIRGHETHMLEEFAAILNAIRQYLRNPNHKNDAIGFGYEASTDNNSGNLIDLYRFLLEDFAENGLYQSSRRITELNGLGEIDWNRTVNQIVPLRSASSKPVYVDIVSTRSTSDTTTIIRSIQAAVITDISRYLESSGLNMLFHLPTAEPSPKTLSELGDRDQLCRLLWKELRVQFVTRKRLLLRALIQYLEMRSSGQIMPLLAQGTCSFNLVWEDACKVVFNDEESLHATQPPQWDYYEPLDWADSYHQATTKTTISAGEITEDDSDETHNAAGSPLEPDVVALNRDGSKRYIIDAKYYIPRYKPVFPSERGKKPKGQVDRTPGMKDIVKQYFYLMALMPQEMSEGTVVNAAASDEDGGISRGSADSRPSVIAGNAFVMPGQIPLIPELHSLSNAEERNAEQSTEPYVPPREHRKLLVRRGATYFPFMEKQLQAIYGEDVPSSIALFEMDPEQALRLYVGKPDRTAGLERLASMFER</sequence>
<dbReference type="OrthoDB" id="9811025at2"/>
<comment type="caution">
    <text evidence="2">The sequence shown here is derived from an EMBL/GenBank/DDBJ whole genome shotgun (WGS) entry which is preliminary data.</text>
</comment>
<evidence type="ECO:0000313" key="3">
    <source>
        <dbReference type="Proteomes" id="UP000028984"/>
    </source>
</evidence>
<accession>A0A087CXS5</accession>
<evidence type="ECO:0000256" key="1">
    <source>
        <dbReference type="SAM" id="MobiDB-lite"/>
    </source>
</evidence>
<keyword evidence="3" id="KW-1185">Reference proteome</keyword>
<dbReference type="AlphaFoldDB" id="A0A087CXS5"/>
<feature type="region of interest" description="Disordered" evidence="1">
    <location>
        <begin position="369"/>
        <end position="393"/>
    </location>
</feature>
<organism evidence="2 3">
    <name type="scientific">Bifidobacterium reuteri DSM 23975</name>
    <dbReference type="NCBI Taxonomy" id="1437610"/>
    <lineage>
        <taxon>Bacteria</taxon>
        <taxon>Bacillati</taxon>
        <taxon>Actinomycetota</taxon>
        <taxon>Actinomycetes</taxon>
        <taxon>Bifidobacteriales</taxon>
        <taxon>Bifidobacteriaceae</taxon>
        <taxon>Bifidobacterium</taxon>
    </lineage>
</organism>
<reference evidence="2 3" key="1">
    <citation type="submission" date="2014-03" db="EMBL/GenBank/DDBJ databases">
        <title>Genomics of Bifidobacteria.</title>
        <authorList>
            <person name="Ventura M."/>
            <person name="Milani C."/>
            <person name="Lugli G.A."/>
        </authorList>
    </citation>
    <scope>NUCLEOTIDE SEQUENCE [LARGE SCALE GENOMIC DNA]</scope>
    <source>
        <strain evidence="2 3">DSM 23975</strain>
    </source>
</reference>
<proteinExistence type="predicted"/>
<dbReference type="Proteomes" id="UP000028984">
    <property type="component" value="Unassembled WGS sequence"/>
</dbReference>
<evidence type="ECO:0000313" key="2">
    <source>
        <dbReference type="EMBL" id="KFI88075.1"/>
    </source>
</evidence>